<protein>
    <submittedName>
        <fullName evidence="2">Uncharacterized protein</fullName>
    </submittedName>
</protein>
<organism evidence="2 3">
    <name type="scientific">Chenopodium quinoa</name>
    <name type="common">Quinoa</name>
    <dbReference type="NCBI Taxonomy" id="63459"/>
    <lineage>
        <taxon>Eukaryota</taxon>
        <taxon>Viridiplantae</taxon>
        <taxon>Streptophyta</taxon>
        <taxon>Embryophyta</taxon>
        <taxon>Tracheophyta</taxon>
        <taxon>Spermatophyta</taxon>
        <taxon>Magnoliopsida</taxon>
        <taxon>eudicotyledons</taxon>
        <taxon>Gunneridae</taxon>
        <taxon>Pentapetalae</taxon>
        <taxon>Caryophyllales</taxon>
        <taxon>Chenopodiaceae</taxon>
        <taxon>Chenopodioideae</taxon>
        <taxon>Atripliceae</taxon>
        <taxon>Chenopodium</taxon>
    </lineage>
</organism>
<dbReference type="AlphaFoldDB" id="A0A803MX34"/>
<evidence type="ECO:0000313" key="2">
    <source>
        <dbReference type="EnsemblPlants" id="AUR62036764-RA:cds"/>
    </source>
</evidence>
<name>A0A803MX34_CHEQI</name>
<dbReference type="EnsemblPlants" id="AUR62036764-RA">
    <property type="protein sequence ID" value="AUR62036764-RA:cds"/>
    <property type="gene ID" value="AUR62036764"/>
</dbReference>
<evidence type="ECO:0000313" key="3">
    <source>
        <dbReference type="Proteomes" id="UP000596660"/>
    </source>
</evidence>
<dbReference type="Proteomes" id="UP000596660">
    <property type="component" value="Unplaced"/>
</dbReference>
<sequence length="117" mass="12951">MKSKKYVEVLLLTIGILVIVFTASTTGENANDFPISNIMLESDTTLVGEALDDGCKVVHEFCNKDEDCCPNSECVWSLLYSTCSWCPGAGKSCGFFTGYFPCCRGFTCDSWWWGTCH</sequence>
<accession>A0A803MX34</accession>
<reference evidence="2" key="2">
    <citation type="submission" date="2021-03" db="UniProtKB">
        <authorList>
            <consortium name="EnsemblPlants"/>
        </authorList>
    </citation>
    <scope>IDENTIFICATION</scope>
</reference>
<feature type="chain" id="PRO_5030714579" evidence="1">
    <location>
        <begin position="28"/>
        <end position="117"/>
    </location>
</feature>
<feature type="signal peptide" evidence="1">
    <location>
        <begin position="1"/>
        <end position="27"/>
    </location>
</feature>
<proteinExistence type="predicted"/>
<evidence type="ECO:0000256" key="1">
    <source>
        <dbReference type="SAM" id="SignalP"/>
    </source>
</evidence>
<keyword evidence="3" id="KW-1185">Reference proteome</keyword>
<reference evidence="2" key="1">
    <citation type="journal article" date="2017" name="Nature">
        <title>The genome of Chenopodium quinoa.</title>
        <authorList>
            <person name="Jarvis D.E."/>
            <person name="Ho Y.S."/>
            <person name="Lightfoot D.J."/>
            <person name="Schmoeckel S.M."/>
            <person name="Li B."/>
            <person name="Borm T.J.A."/>
            <person name="Ohyanagi H."/>
            <person name="Mineta K."/>
            <person name="Michell C.T."/>
            <person name="Saber N."/>
            <person name="Kharbatia N.M."/>
            <person name="Rupper R.R."/>
            <person name="Sharp A.R."/>
            <person name="Dally N."/>
            <person name="Boughton B.A."/>
            <person name="Woo Y.H."/>
            <person name="Gao G."/>
            <person name="Schijlen E.G.W.M."/>
            <person name="Guo X."/>
            <person name="Momin A.A."/>
            <person name="Negrao S."/>
            <person name="Al-Babili S."/>
            <person name="Gehring C."/>
            <person name="Roessner U."/>
            <person name="Jung C."/>
            <person name="Murphy K."/>
            <person name="Arold S.T."/>
            <person name="Gojobori T."/>
            <person name="van der Linden C.G."/>
            <person name="van Loo E.N."/>
            <person name="Jellen E.N."/>
            <person name="Maughan P.J."/>
            <person name="Tester M."/>
        </authorList>
    </citation>
    <scope>NUCLEOTIDE SEQUENCE [LARGE SCALE GENOMIC DNA]</scope>
    <source>
        <strain evidence="2">cv. PI 614886</strain>
    </source>
</reference>
<keyword evidence="1" id="KW-0732">Signal</keyword>
<dbReference type="OMA" id="CKGIDES"/>
<dbReference type="Gramene" id="AUR62036764-RA">
    <property type="protein sequence ID" value="AUR62036764-RA:cds"/>
    <property type="gene ID" value="AUR62036764"/>
</dbReference>